<dbReference type="Pfam" id="PF25761">
    <property type="entry name" value="TPR_PATROL1"/>
    <property type="match status" value="1"/>
</dbReference>
<feature type="region of interest" description="Disordered" evidence="1">
    <location>
        <begin position="1"/>
        <end position="31"/>
    </location>
</feature>
<dbReference type="PROSITE" id="PS51259">
    <property type="entry name" value="MHD2"/>
    <property type="match status" value="1"/>
</dbReference>
<dbReference type="InterPro" id="IPR008528">
    <property type="entry name" value="unc-13_homologue"/>
</dbReference>
<accession>A0A7I8JRR7</accession>
<feature type="region of interest" description="Disordered" evidence="1">
    <location>
        <begin position="81"/>
        <end position="102"/>
    </location>
</feature>
<name>A0A7I8JRR7_SPIIN</name>
<proteinExistence type="predicted"/>
<feature type="domain" description="MHD1" evidence="2">
    <location>
        <begin position="534"/>
        <end position="671"/>
    </location>
</feature>
<gene>
    <name evidence="4" type="ORF">SI7747_17019292</name>
</gene>
<evidence type="ECO:0000313" key="5">
    <source>
        <dbReference type="Proteomes" id="UP001189122"/>
    </source>
</evidence>
<evidence type="ECO:0000259" key="2">
    <source>
        <dbReference type="PROSITE" id="PS51258"/>
    </source>
</evidence>
<sequence>MVRQGMGKKEANGSSRKASSPADLPSPYGELGCELSREDLRETAYEIFVGACRATGGKPLTFISQSERAAAGAAVERSLSSSLSSSSSPSSPSPSLHRSLTSSAAHQVRRALGLKSKKSSGKDGSSSKAVKKQLTVGELMRVQMGISEQTDARIRRGLLRISAGQLGRRIESMILPLELLQQLRSSDFPDQSEYESWQTRYLKILDAGLLLHPHFPVEKSDAASQQLRRIIQGALGRPLETGMHSESMQALRNAAMAVACRSSDGSAADRCHWADGIPLNLHLYQMLLEACFDNEDGSVVEEIDEAMEQIKKTWVILGMNQRLHNLCFTLTLFQHFVATGQADSELIIAADNQLGEVAENAKTAKDPLYSKLLSSTLSLMMNWAEQRLLAYHDTFHAGNVDLMQSIVSLGVSSAKILAEDTAHEHRRRRREEVDVARSRVDAYIRSSLRTAFAERMEQADMIRRSMRGRPSPVLSILAKDVGILAIKEKEVFSPVLKRWHPLAAGIAVATLHLCYANELKQFVSGITELTPDTVEVLKAADKLEKDLVQIAVEDSVESEDGGKAIIREMPPFEAESAMARLARTWIGRRVDALSEWVTRTLQKEGNKENLAPAVDLLRPVEETIDAFFQLPIPMHYALLPELLTGLDRSIQLCISSTKAGRGTPADFAPELPPLTRCAAESKLWRKKEKPPNPQRSRSPVDPSDLAKLCAAMNTLHHIRTELERLEKRSSDSLRKSAGGELAAARMFELSAAACREGIQQLCEIAAYRIVFHELNHVLWDGLYVREAAAARVAPLLKELDLVLEKISSSLHNRVRNRAITSLMKASFEGFLLVLLAGGPSRAFSIGDSQILEDDFRALRELYLADGDGLPEEIVDKAAAQARELLPLFRVDTETLISRFRAAMAEAYGGASRSKLPLPPTPGRWSPSDPNTLLRVLCHRNDEPASKFLKKTYGLPKKL</sequence>
<feature type="domain" description="MHD2" evidence="3">
    <location>
        <begin position="789"/>
        <end position="899"/>
    </location>
</feature>
<dbReference type="AlphaFoldDB" id="A0A7I8JRR7"/>
<feature type="region of interest" description="Disordered" evidence="1">
    <location>
        <begin position="683"/>
        <end position="702"/>
    </location>
</feature>
<reference evidence="4 5" key="1">
    <citation type="submission" date="2019-12" db="EMBL/GenBank/DDBJ databases">
        <authorList>
            <person name="Scholz U."/>
            <person name="Mascher M."/>
            <person name="Fiebig A."/>
        </authorList>
    </citation>
    <scope>NUCLEOTIDE SEQUENCE</scope>
</reference>
<dbReference type="PANTHER" id="PTHR31280">
    <property type="entry name" value="PROTEIN UNC-13 HOMOLOG"/>
    <property type="match status" value="1"/>
</dbReference>
<evidence type="ECO:0000256" key="1">
    <source>
        <dbReference type="SAM" id="MobiDB-lite"/>
    </source>
</evidence>
<evidence type="ECO:0000313" key="4">
    <source>
        <dbReference type="EMBL" id="CAA2633812.1"/>
    </source>
</evidence>
<dbReference type="PROSITE" id="PS51258">
    <property type="entry name" value="MHD1"/>
    <property type="match status" value="1"/>
</dbReference>
<protein>
    <submittedName>
        <fullName evidence="4">Uncharacterized protein</fullName>
    </submittedName>
</protein>
<dbReference type="Proteomes" id="UP001189122">
    <property type="component" value="Unassembled WGS sequence"/>
</dbReference>
<dbReference type="EMBL" id="LR743604">
    <property type="protein sequence ID" value="CAA2633812.1"/>
    <property type="molecule type" value="Genomic_DNA"/>
</dbReference>
<keyword evidence="5" id="KW-1185">Reference proteome</keyword>
<evidence type="ECO:0000259" key="3">
    <source>
        <dbReference type="PROSITE" id="PS51259"/>
    </source>
</evidence>
<dbReference type="EMBL" id="CACRZD030000017">
    <property type="protein sequence ID" value="CAA6672876.1"/>
    <property type="molecule type" value="Genomic_DNA"/>
</dbReference>
<dbReference type="InterPro" id="IPR014772">
    <property type="entry name" value="Munc13_dom-2"/>
</dbReference>
<dbReference type="PANTHER" id="PTHR31280:SF4">
    <property type="entry name" value="ELONGATION FACTOR TS (DUF810)"/>
    <property type="match status" value="1"/>
</dbReference>
<organism evidence="4">
    <name type="scientific">Spirodela intermedia</name>
    <name type="common">Intermediate duckweed</name>
    <dbReference type="NCBI Taxonomy" id="51605"/>
    <lineage>
        <taxon>Eukaryota</taxon>
        <taxon>Viridiplantae</taxon>
        <taxon>Streptophyta</taxon>
        <taxon>Embryophyta</taxon>
        <taxon>Tracheophyta</taxon>
        <taxon>Spermatophyta</taxon>
        <taxon>Magnoliopsida</taxon>
        <taxon>Liliopsida</taxon>
        <taxon>Araceae</taxon>
        <taxon>Lemnoideae</taxon>
        <taxon>Spirodela</taxon>
    </lineage>
</organism>
<dbReference type="InterPro" id="IPR014770">
    <property type="entry name" value="Munc13_1"/>
</dbReference>
<dbReference type="InterPro" id="IPR057984">
    <property type="entry name" value="PATROL1_C"/>
</dbReference>